<dbReference type="Pfam" id="PF00169">
    <property type="entry name" value="PH"/>
    <property type="match status" value="1"/>
</dbReference>
<keyword evidence="10" id="KW-1185">Reference proteome</keyword>
<dbReference type="Pfam" id="PF01237">
    <property type="entry name" value="Oxysterol_BP"/>
    <property type="match status" value="1"/>
</dbReference>
<sequence length="928" mass="103649">MGADSALDLPSGWLYKWTNYLKGYRKRWFVLENGLFSYYSNANAVSHTCMGTIDLTNVTIFSKNSPTSFVLRENRGRSYHLKALNEQDKRRWLAALTSAKSKFLQTNNDPESDSCSDDLNSYAHSRHSAGSSKLVQNNCSSSWRSFRPFRRRHRHPISVASVSEDSAAVDSTAPEVTTACSMVTRSRVAMTAGKVAPPNSGSGPLLANDSRLVKSTAKGVTCIQGPPTSSPSIPITYSPHRRRCTLNSGMTNELRVTREFQHHLNTVDSTFDNMVIQANHVLGFIGGMTITSEGDGDKDPVTVSFSALANLQSIVDELIETCQKTMVAWTASTEWFQRRLAAEYDKSSRLERTVEQLAKQHRALETQFYSSYTSLTSNRTTSPLSSDLRGPSSAIFQRDAARRMHSFSSLDDVFYDAKSTVSSPPTRVGGGGYNNRGNDAMLLHPSFASLGSLRNVDESSGSEEDDLVTAVVEEGILAVPGGRPAFNSAAKTPPPTTARMNAAGNREAQDEDSNEGRDGATGYPEGSAVTPRRQRRTSIPPRPRISLNLWGVLKNCIGKELSRIPLPVNFNEPLSFLQRVTEDLTYSKCLDEAAQVANMDPVGRMAWIAAFSVSCYATTAVRMSKPFNPLLGETYECDRSDDYGWRSFAEQVSHHPPVVAHYCESTRYGWKFWQEFTVNSKFRGKYLSLIPKGGTHLLFKDGQHYTWSKVTITVHNIIVGRLWAEIHGETVIKNHNTNYTCRIRYEAHSYFSRDPDRQVSGLIYDPSGTLVYKLSGRWDNQVEGCAVSPDGTPKGPSTVLLVVEPPPPTSDSMYNFNQFAIELNEPEQGIAPTDSRLRPDQRLMELGRWDEANTEKERLEVKQRRKRRAWDLFEAGEEPLDPECGPPYTPVWFSSTHDAYLDEDCHEFNGTYWVAKAKQDWSKCPDIF</sequence>
<evidence type="ECO:0000256" key="3">
    <source>
        <dbReference type="ARBA" id="ARBA00022553"/>
    </source>
</evidence>
<evidence type="ECO:0000256" key="7">
    <source>
        <dbReference type="SAM" id="MobiDB-lite"/>
    </source>
</evidence>
<evidence type="ECO:0000256" key="2">
    <source>
        <dbReference type="ARBA" id="ARBA00022448"/>
    </source>
</evidence>
<dbReference type="SUPFAM" id="SSF144000">
    <property type="entry name" value="Oxysterol-binding protein-like"/>
    <property type="match status" value="1"/>
</dbReference>
<evidence type="ECO:0000313" key="9">
    <source>
        <dbReference type="EMBL" id="KAL5111722.1"/>
    </source>
</evidence>
<keyword evidence="6" id="KW-0175">Coiled coil</keyword>
<feature type="region of interest" description="Disordered" evidence="7">
    <location>
        <begin position="482"/>
        <end position="541"/>
    </location>
</feature>
<evidence type="ECO:0000256" key="1">
    <source>
        <dbReference type="ARBA" id="ARBA00008842"/>
    </source>
</evidence>
<keyword evidence="5" id="KW-0446">Lipid-binding</keyword>
<dbReference type="InterPro" id="IPR000648">
    <property type="entry name" value="Oxysterol-bd"/>
</dbReference>
<gene>
    <name evidence="9" type="ORF">TcWFU_003180</name>
</gene>
<organism evidence="9 10">
    <name type="scientific">Taenia crassiceps</name>
    <dbReference type="NCBI Taxonomy" id="6207"/>
    <lineage>
        <taxon>Eukaryota</taxon>
        <taxon>Metazoa</taxon>
        <taxon>Spiralia</taxon>
        <taxon>Lophotrochozoa</taxon>
        <taxon>Platyhelminthes</taxon>
        <taxon>Cestoda</taxon>
        <taxon>Eucestoda</taxon>
        <taxon>Cyclophyllidea</taxon>
        <taxon>Taeniidae</taxon>
        <taxon>Taenia</taxon>
    </lineage>
</organism>
<comment type="caution">
    <text evidence="9">The sequence shown here is derived from an EMBL/GenBank/DDBJ whole genome shotgun (WGS) entry which is preliminary data.</text>
</comment>
<dbReference type="InterPro" id="IPR001849">
    <property type="entry name" value="PH_domain"/>
</dbReference>
<proteinExistence type="inferred from homology"/>
<feature type="coiled-coil region" evidence="6">
    <location>
        <begin position="340"/>
        <end position="367"/>
    </location>
</feature>
<dbReference type="PANTHER" id="PTHR10972">
    <property type="entry name" value="OXYSTEROL-BINDING PROTEIN-RELATED"/>
    <property type="match status" value="1"/>
</dbReference>
<evidence type="ECO:0000313" key="10">
    <source>
        <dbReference type="Proteomes" id="UP001651158"/>
    </source>
</evidence>
<dbReference type="InterPro" id="IPR037239">
    <property type="entry name" value="OSBP_sf"/>
</dbReference>
<dbReference type="Proteomes" id="UP001651158">
    <property type="component" value="Unassembled WGS sequence"/>
</dbReference>
<dbReference type="SUPFAM" id="SSF50729">
    <property type="entry name" value="PH domain-like"/>
    <property type="match status" value="1"/>
</dbReference>
<dbReference type="InterPro" id="IPR011993">
    <property type="entry name" value="PH-like_dom_sf"/>
</dbReference>
<name>A0ABR4QQ80_9CEST</name>
<keyword evidence="3" id="KW-0597">Phosphoprotein</keyword>
<evidence type="ECO:0000256" key="6">
    <source>
        <dbReference type="SAM" id="Coils"/>
    </source>
</evidence>
<accession>A0ABR4QQ80</accession>
<dbReference type="EMBL" id="JAKROA010000001">
    <property type="protein sequence ID" value="KAL5111722.1"/>
    <property type="molecule type" value="Genomic_DNA"/>
</dbReference>
<keyword evidence="4" id="KW-0445">Lipid transport</keyword>
<dbReference type="Gene3D" id="2.30.29.30">
    <property type="entry name" value="Pleckstrin-homology domain (PH domain)/Phosphotyrosine-binding domain (PTB)"/>
    <property type="match status" value="1"/>
</dbReference>
<keyword evidence="2" id="KW-0813">Transport</keyword>
<dbReference type="PROSITE" id="PS50003">
    <property type="entry name" value="PH_DOMAIN"/>
    <property type="match status" value="1"/>
</dbReference>
<comment type="similarity">
    <text evidence="1">Belongs to the OSBP family.</text>
</comment>
<feature type="domain" description="PH" evidence="8">
    <location>
        <begin position="7"/>
        <end position="101"/>
    </location>
</feature>
<evidence type="ECO:0000256" key="4">
    <source>
        <dbReference type="ARBA" id="ARBA00023055"/>
    </source>
</evidence>
<reference evidence="9 10" key="1">
    <citation type="journal article" date="2022" name="Front. Cell. Infect. Microbiol.">
        <title>The Genomes of Two Strains of Taenia crassiceps the Animal Model for the Study of Human Cysticercosis.</title>
        <authorList>
            <person name="Bobes R.J."/>
            <person name="Estrada K."/>
            <person name="Rios-Valencia D.G."/>
            <person name="Calderon-Gallegos A."/>
            <person name="de la Torre P."/>
            <person name="Carrero J.C."/>
            <person name="Sanchez-Flores A."/>
            <person name="Laclette J.P."/>
        </authorList>
    </citation>
    <scope>NUCLEOTIDE SEQUENCE [LARGE SCALE GENOMIC DNA]</scope>
    <source>
        <strain evidence="9">WFUcys</strain>
    </source>
</reference>
<dbReference type="Gene3D" id="2.40.160.120">
    <property type="match status" value="1"/>
</dbReference>
<evidence type="ECO:0000256" key="5">
    <source>
        <dbReference type="ARBA" id="ARBA00023121"/>
    </source>
</evidence>
<evidence type="ECO:0000259" key="8">
    <source>
        <dbReference type="PROSITE" id="PS50003"/>
    </source>
</evidence>
<protein>
    <submittedName>
        <fullName evidence="9">Oxysterol-binding protein 2</fullName>
    </submittedName>
</protein>
<dbReference type="SMART" id="SM00233">
    <property type="entry name" value="PH"/>
    <property type="match status" value="1"/>
</dbReference>
<dbReference type="PANTHER" id="PTHR10972:SF205">
    <property type="entry name" value="OXYSTEROL-BINDING PROTEIN 1"/>
    <property type="match status" value="1"/>
</dbReference>